<name>D4LZD3_9FIRM</name>
<protein>
    <submittedName>
        <fullName evidence="1">Uncharacterized protein</fullName>
    </submittedName>
</protein>
<sequence>MYEKKYNKSAKIREENEKCGWINRKKMLLYLLNSELSGLILNEEAVHVRRQNTEIN</sequence>
<dbReference type="AlphaFoldDB" id="D4LZD3"/>
<dbReference type="KEGG" id="rto:RTO_26830"/>
<accession>D4LZD3</accession>
<dbReference type="Proteomes" id="UP000008956">
    <property type="component" value="Chromosome"/>
</dbReference>
<evidence type="ECO:0000313" key="1">
    <source>
        <dbReference type="EMBL" id="CBL27143.1"/>
    </source>
</evidence>
<organism evidence="1 2">
    <name type="scientific">[Ruminococcus] torques L2-14</name>
    <dbReference type="NCBI Taxonomy" id="657313"/>
    <lineage>
        <taxon>Bacteria</taxon>
        <taxon>Bacillati</taxon>
        <taxon>Bacillota</taxon>
        <taxon>Clostridia</taxon>
        <taxon>Lachnospirales</taxon>
        <taxon>Lachnospiraceae</taxon>
        <taxon>Mediterraneibacter</taxon>
    </lineage>
</organism>
<reference evidence="1 2" key="1">
    <citation type="submission" date="2010-03" db="EMBL/GenBank/DDBJ databases">
        <title>The genome sequence of Ruminococcus torques L2-14.</title>
        <authorList>
            <consortium name="metaHIT consortium -- http://www.metahit.eu/"/>
            <person name="Pajon A."/>
            <person name="Turner K."/>
            <person name="Parkhill J."/>
            <person name="Duncan S."/>
            <person name="Flint H."/>
        </authorList>
    </citation>
    <scope>NUCLEOTIDE SEQUENCE [LARGE SCALE GENOMIC DNA]</scope>
    <source>
        <strain evidence="1 2">L2-14</strain>
    </source>
</reference>
<dbReference type="HOGENOM" id="CLU_3011603_0_0_9"/>
<evidence type="ECO:0000313" key="2">
    <source>
        <dbReference type="Proteomes" id="UP000008956"/>
    </source>
</evidence>
<reference evidence="1 2" key="2">
    <citation type="submission" date="2010-03" db="EMBL/GenBank/DDBJ databases">
        <authorList>
            <person name="Pajon A."/>
        </authorList>
    </citation>
    <scope>NUCLEOTIDE SEQUENCE [LARGE SCALE GENOMIC DNA]</scope>
    <source>
        <strain evidence="1 2">L2-14</strain>
    </source>
</reference>
<proteinExistence type="predicted"/>
<dbReference type="EMBL" id="FP929055">
    <property type="protein sequence ID" value="CBL27143.1"/>
    <property type="molecule type" value="Genomic_DNA"/>
</dbReference>
<gene>
    <name evidence="1" type="ORF">RTO_26830</name>
</gene>